<dbReference type="InterPro" id="IPR013103">
    <property type="entry name" value="RVT_2"/>
</dbReference>
<name>A0A9Q3H246_9BASI</name>
<protein>
    <recommendedName>
        <fullName evidence="7">Integrase catalytic domain-containing protein</fullName>
    </recommendedName>
</protein>
<evidence type="ECO:0000256" key="1">
    <source>
        <dbReference type="ARBA" id="ARBA00022578"/>
    </source>
</evidence>
<dbReference type="GO" id="GO:0003887">
    <property type="term" value="F:DNA-directed DNA polymerase activity"/>
    <property type="evidence" value="ECO:0007669"/>
    <property type="project" value="UniProtKB-EC"/>
</dbReference>
<accession>A0A9Q3H246</accession>
<dbReference type="OrthoDB" id="413361at2759"/>
<dbReference type="GO" id="GO:0003964">
    <property type="term" value="F:RNA-directed DNA polymerase activity"/>
    <property type="evidence" value="ECO:0007669"/>
    <property type="project" value="UniProtKB-EC"/>
</dbReference>
<feature type="domain" description="Integrase catalytic" evidence="7">
    <location>
        <begin position="121"/>
        <end position="283"/>
    </location>
</feature>
<dbReference type="Proteomes" id="UP000765509">
    <property type="component" value="Unassembled WGS sequence"/>
</dbReference>
<keyword evidence="9" id="KW-1185">Reference proteome</keyword>
<comment type="catalytic activity">
    <reaction evidence="6">
        <text>DNA(n) + a 2'-deoxyribonucleoside 5'-triphosphate = DNA(n+1) + diphosphate</text>
        <dbReference type="Rhea" id="RHEA:22508"/>
        <dbReference type="Rhea" id="RHEA-COMP:17339"/>
        <dbReference type="Rhea" id="RHEA-COMP:17340"/>
        <dbReference type="ChEBI" id="CHEBI:33019"/>
        <dbReference type="ChEBI" id="CHEBI:61560"/>
        <dbReference type="ChEBI" id="CHEBI:173112"/>
        <dbReference type="EC" id="2.7.7.7"/>
    </reaction>
</comment>
<evidence type="ECO:0000313" key="9">
    <source>
        <dbReference type="Proteomes" id="UP000765509"/>
    </source>
</evidence>
<dbReference type="InterPro" id="IPR012337">
    <property type="entry name" value="RNaseH-like_sf"/>
</dbReference>
<dbReference type="PROSITE" id="PS50994">
    <property type="entry name" value="INTEGRASE"/>
    <property type="match status" value="1"/>
</dbReference>
<dbReference type="InterPro" id="IPR036397">
    <property type="entry name" value="RNaseH_sf"/>
</dbReference>
<dbReference type="Pfam" id="PF07727">
    <property type="entry name" value="RVT_2"/>
    <property type="match status" value="1"/>
</dbReference>
<reference evidence="8" key="1">
    <citation type="submission" date="2021-03" db="EMBL/GenBank/DDBJ databases">
        <title>Draft genome sequence of rust myrtle Austropuccinia psidii MF-1, a brazilian biotype.</title>
        <authorList>
            <person name="Quecine M.C."/>
            <person name="Pachon D.M.R."/>
            <person name="Bonatelli M.L."/>
            <person name="Correr F.H."/>
            <person name="Franceschini L.M."/>
            <person name="Leite T.F."/>
            <person name="Margarido G.R.A."/>
            <person name="Almeida C.A."/>
            <person name="Ferrarezi J.A."/>
            <person name="Labate C.A."/>
        </authorList>
    </citation>
    <scope>NUCLEOTIDE SEQUENCE</scope>
    <source>
        <strain evidence="8">MF-1</strain>
    </source>
</reference>
<dbReference type="GO" id="GO:0016787">
    <property type="term" value="F:hydrolase activity"/>
    <property type="evidence" value="ECO:0007669"/>
    <property type="project" value="UniProtKB-KW"/>
</dbReference>
<dbReference type="InterPro" id="IPR039537">
    <property type="entry name" value="Retrotran_Ty1/copia-like"/>
</dbReference>
<proteinExistence type="predicted"/>
<keyword evidence="4" id="KW-0694">RNA-binding</keyword>
<dbReference type="PANTHER" id="PTHR42648">
    <property type="entry name" value="TRANSPOSASE, PUTATIVE-RELATED"/>
    <property type="match status" value="1"/>
</dbReference>
<evidence type="ECO:0000256" key="5">
    <source>
        <dbReference type="ARBA" id="ARBA00048173"/>
    </source>
</evidence>
<dbReference type="AlphaFoldDB" id="A0A9Q3H246"/>
<evidence type="ECO:0000256" key="4">
    <source>
        <dbReference type="ARBA" id="ARBA00022884"/>
    </source>
</evidence>
<keyword evidence="1" id="KW-0815">Transposition</keyword>
<dbReference type="Gene3D" id="3.30.420.10">
    <property type="entry name" value="Ribonuclease H-like superfamily/Ribonuclease H"/>
    <property type="match status" value="1"/>
</dbReference>
<organism evidence="8 9">
    <name type="scientific">Austropuccinia psidii MF-1</name>
    <dbReference type="NCBI Taxonomy" id="1389203"/>
    <lineage>
        <taxon>Eukaryota</taxon>
        <taxon>Fungi</taxon>
        <taxon>Dikarya</taxon>
        <taxon>Basidiomycota</taxon>
        <taxon>Pucciniomycotina</taxon>
        <taxon>Pucciniomycetes</taxon>
        <taxon>Pucciniales</taxon>
        <taxon>Sphaerophragmiaceae</taxon>
        <taxon>Austropuccinia</taxon>
    </lineage>
</organism>
<dbReference type="GO" id="GO:0003723">
    <property type="term" value="F:RNA binding"/>
    <property type="evidence" value="ECO:0007669"/>
    <property type="project" value="UniProtKB-KW"/>
</dbReference>
<comment type="catalytic activity">
    <reaction evidence="5">
        <text>DNA(n) + a 2'-deoxyribonucleoside 5'-triphosphate = DNA(n+1) + diphosphate</text>
        <dbReference type="Rhea" id="RHEA:22508"/>
        <dbReference type="Rhea" id="RHEA-COMP:17339"/>
        <dbReference type="Rhea" id="RHEA-COMP:17340"/>
        <dbReference type="ChEBI" id="CHEBI:33019"/>
        <dbReference type="ChEBI" id="CHEBI:61560"/>
        <dbReference type="ChEBI" id="CHEBI:173112"/>
        <dbReference type="EC" id="2.7.7.49"/>
    </reaction>
</comment>
<comment type="caution">
    <text evidence="8">The sequence shown here is derived from an EMBL/GenBank/DDBJ whole genome shotgun (WGS) entry which is preliminary data.</text>
</comment>
<evidence type="ECO:0000256" key="3">
    <source>
        <dbReference type="ARBA" id="ARBA00022801"/>
    </source>
</evidence>
<dbReference type="InterPro" id="IPR001584">
    <property type="entry name" value="Integrase_cat-core"/>
</dbReference>
<keyword evidence="3" id="KW-0378">Hydrolase</keyword>
<dbReference type="EMBL" id="AVOT02008762">
    <property type="protein sequence ID" value="MBW0486670.1"/>
    <property type="molecule type" value="Genomic_DNA"/>
</dbReference>
<dbReference type="PANTHER" id="PTHR42648:SF28">
    <property type="entry name" value="TRANSPOSON-ENCODED PROTEIN WITH RIBONUCLEASE H-LIKE AND RETROVIRUS ZINC FINGER-LIKE DOMAINS"/>
    <property type="match status" value="1"/>
</dbReference>
<evidence type="ECO:0000256" key="6">
    <source>
        <dbReference type="ARBA" id="ARBA00049244"/>
    </source>
</evidence>
<evidence type="ECO:0000259" key="7">
    <source>
        <dbReference type="PROSITE" id="PS50994"/>
    </source>
</evidence>
<dbReference type="GO" id="GO:0015074">
    <property type="term" value="P:DNA integration"/>
    <property type="evidence" value="ECO:0007669"/>
    <property type="project" value="InterPro"/>
</dbReference>
<dbReference type="GO" id="GO:0046872">
    <property type="term" value="F:metal ion binding"/>
    <property type="evidence" value="ECO:0007669"/>
    <property type="project" value="UniProtKB-KW"/>
</dbReference>
<dbReference type="GO" id="GO:0032196">
    <property type="term" value="P:transposition"/>
    <property type="evidence" value="ECO:0007669"/>
    <property type="project" value="UniProtKB-KW"/>
</dbReference>
<evidence type="ECO:0000256" key="2">
    <source>
        <dbReference type="ARBA" id="ARBA00022723"/>
    </source>
</evidence>
<keyword evidence="2" id="KW-0479">Metal-binding</keyword>
<gene>
    <name evidence="8" type="ORF">O181_026385</name>
</gene>
<dbReference type="SUPFAM" id="SSF53098">
    <property type="entry name" value="Ribonuclease H-like"/>
    <property type="match status" value="1"/>
</dbReference>
<evidence type="ECO:0000313" key="8">
    <source>
        <dbReference type="EMBL" id="MBW0486670.1"/>
    </source>
</evidence>
<dbReference type="GO" id="GO:0005634">
    <property type="term" value="C:nucleus"/>
    <property type="evidence" value="ECO:0007669"/>
    <property type="project" value="UniProtKB-ARBA"/>
</dbReference>
<sequence length="592" mass="67139">MARTVMLRLENEVANKGRNPNHATWHQILESAYQQHQSNTKPTKQDDTIVFNKASVVNSSAQGGTHDANDIDLATLRAIIWAKRTKNASSPLIKNASQFRAYYPIITLPTWSVTRLLVAADSQKPKMADYYQPNYQNKAMAPVNVCFAELGDDKDLMNLFQEEADAAAVLQGAIIRWEVTSGKKLKTLRTDGGSEFWSKGMNHWCTTKGIAHEQSLPMHQKQKGVSKREKISVSDMGRTILQSSGMGNPFWVYAFMLEPYTNNNIPNERMGISTPVEVLFNKKPQLDKMQIFGEKAYMHIPQEHCHKLGTSLLTSILRKGHPFEPQDIQPSKKMDIPFLLNNTWLGSFGKEKNFTKQEQMVEKIAKLFSKILKSYKEAMDSNEGEEWSRAIGEELQNMEIMDVFEVSPLDKMQHTINGGWIFAKRIDNLSGKLVHSFDFTSAYLNALLDMEVWIKLQVGMNITSNMGCCLKKALYGTKQSGRCWWEHLGGILKALGFSKSALDNSVYFNIKNNGMTWINVDDGIIIAQTKKELDDLKQGLANNFMIKWKDGVERMVGMEVQRQAVGFTLTQKQLVKRIIVEHWDGKKTNTTP</sequence>